<dbReference type="InterPro" id="IPR032675">
    <property type="entry name" value="LRR_dom_sf"/>
</dbReference>
<keyword evidence="2" id="KW-1185">Reference proteome</keyword>
<organism evidence="1 2">
    <name type="scientific">Podila verticillata NRRL 6337</name>
    <dbReference type="NCBI Taxonomy" id="1069443"/>
    <lineage>
        <taxon>Eukaryota</taxon>
        <taxon>Fungi</taxon>
        <taxon>Fungi incertae sedis</taxon>
        <taxon>Mucoromycota</taxon>
        <taxon>Mortierellomycotina</taxon>
        <taxon>Mortierellomycetes</taxon>
        <taxon>Mortierellales</taxon>
        <taxon>Mortierellaceae</taxon>
        <taxon>Podila</taxon>
    </lineage>
</organism>
<dbReference type="EMBL" id="KN042437">
    <property type="protein sequence ID" value="KFH61827.1"/>
    <property type="molecule type" value="Genomic_DNA"/>
</dbReference>
<name>A0A086TIQ0_9FUNG</name>
<gene>
    <name evidence="1" type="ORF">MVEG_12336</name>
</gene>
<evidence type="ECO:0000313" key="1">
    <source>
        <dbReference type="EMBL" id="KFH61827.1"/>
    </source>
</evidence>
<evidence type="ECO:0000313" key="2">
    <source>
        <dbReference type="Proteomes" id="UP000243308"/>
    </source>
</evidence>
<proteinExistence type="predicted"/>
<dbReference type="OrthoDB" id="550575at2759"/>
<dbReference type="PANTHER" id="PTHR13318">
    <property type="entry name" value="PARTNER OF PAIRED, ISOFORM B-RELATED"/>
    <property type="match status" value="1"/>
</dbReference>
<dbReference type="Proteomes" id="UP000243308">
    <property type="component" value="Unassembled WGS sequence"/>
</dbReference>
<sequence>MSSPKSQEHHPAYLDLPLELWHLIYQHLPWSDLIKGALVSSTAVEDPQERLFSPLSLSLYCQSQIWSKVDADDWVYEGLLQGLLRNSSLIRRLSCSPKSHLELLSHQQDCRSITHLDIEKVRFLNTAVLNRILTLNAPGLQSFRVKLDRSMHFQTLVGHLSSMKELRELYLQHWEGVTQESIATILETCPQIETLSLGHNSLYPFMLDNLLRQPAVENKDAIDNNNIDVCSPEPLIPFKIRSLILDEAIIFHEELILNLCSRCPDLESLCMQGCFGIRLSEGFITKLAQICPRLTQVNFTNQSTTKGFYRTLFKIFPGLRQVKVTGSILQDEDIQLLVEHSNATLEALDIGYCTCLGSDSILKILMRCPNLTTLDARGVDFNPRDMIEPTDEWVCHKAIRFLYLEVLLPKRLHYAAGEVQQIRTRVYEQLSRCTRLVNLQLGAGARDRGVNVLEMSLSTGLEQLAALKQMEKLDIKRLNHGVRVSEVNWMLKTWPRLKALGILLDTNADSDVVHAVQKWSRAIILW</sequence>
<evidence type="ECO:0008006" key="3">
    <source>
        <dbReference type="Google" id="ProtNLM"/>
    </source>
</evidence>
<dbReference type="GO" id="GO:0019005">
    <property type="term" value="C:SCF ubiquitin ligase complex"/>
    <property type="evidence" value="ECO:0007669"/>
    <property type="project" value="TreeGrafter"/>
</dbReference>
<accession>A0A086TIQ0</accession>
<dbReference type="AlphaFoldDB" id="A0A086TIQ0"/>
<dbReference type="PANTHER" id="PTHR13318:SF105">
    <property type="entry name" value="F-BOX_LRR-REPEAT PROTEIN 3"/>
    <property type="match status" value="1"/>
</dbReference>
<protein>
    <recommendedName>
        <fullName evidence="3">F-box domain-containing protein</fullName>
    </recommendedName>
</protein>
<dbReference type="GO" id="GO:0031146">
    <property type="term" value="P:SCF-dependent proteasomal ubiquitin-dependent protein catabolic process"/>
    <property type="evidence" value="ECO:0007669"/>
    <property type="project" value="TreeGrafter"/>
</dbReference>
<reference evidence="1 2" key="1">
    <citation type="submission" date="2011-02" db="EMBL/GenBank/DDBJ databases">
        <title>The Genome Sequence of Mortierella verticillata NRRL 6337.</title>
        <authorList>
            <consortium name="The Broad Institute Genome Sequencing Platform"/>
            <person name="Russ C."/>
            <person name="Cuomo C."/>
            <person name="Burger G."/>
            <person name="Gray M.W."/>
            <person name="Holland P.W.H."/>
            <person name="King N."/>
            <person name="Lang F.B.F."/>
            <person name="Roger A.J."/>
            <person name="Ruiz-Trillo I."/>
            <person name="Young S.K."/>
            <person name="Zeng Q."/>
            <person name="Gargeya S."/>
            <person name="Alvarado L."/>
            <person name="Berlin A."/>
            <person name="Chapman S.B."/>
            <person name="Chen Z."/>
            <person name="Freedman E."/>
            <person name="Gellesch M."/>
            <person name="Goldberg J."/>
            <person name="Griggs A."/>
            <person name="Gujja S."/>
            <person name="Heilman E."/>
            <person name="Heiman D."/>
            <person name="Howarth C."/>
            <person name="Mehta T."/>
            <person name="Neiman D."/>
            <person name="Pearson M."/>
            <person name="Roberts A."/>
            <person name="Saif S."/>
            <person name="Shea T."/>
            <person name="Shenoy N."/>
            <person name="Sisk P."/>
            <person name="Stolte C."/>
            <person name="Sykes S."/>
            <person name="White J."/>
            <person name="Yandava C."/>
            <person name="Haas B."/>
            <person name="Nusbaum C."/>
            <person name="Birren B."/>
        </authorList>
    </citation>
    <scope>NUCLEOTIDE SEQUENCE [LARGE SCALE GENOMIC DNA]</scope>
    <source>
        <strain evidence="1 2">NRRL 6337</strain>
    </source>
</reference>
<dbReference type="SUPFAM" id="SSF52047">
    <property type="entry name" value="RNI-like"/>
    <property type="match status" value="1"/>
</dbReference>
<dbReference type="Gene3D" id="3.80.10.10">
    <property type="entry name" value="Ribonuclease Inhibitor"/>
    <property type="match status" value="2"/>
</dbReference>